<organism evidence="2 3">
    <name type="scientific">Nocardioides mangrovicus</name>
    <dbReference type="NCBI Taxonomy" id="2478913"/>
    <lineage>
        <taxon>Bacteria</taxon>
        <taxon>Bacillati</taxon>
        <taxon>Actinomycetota</taxon>
        <taxon>Actinomycetes</taxon>
        <taxon>Propionibacteriales</taxon>
        <taxon>Nocardioidaceae</taxon>
        <taxon>Nocardioides</taxon>
    </lineage>
</organism>
<proteinExistence type="predicted"/>
<reference evidence="2 3" key="1">
    <citation type="submission" date="2018-10" db="EMBL/GenBank/DDBJ databases">
        <title>Marmoricola sp. 4Q3S-7 whole genome shotgun sequence.</title>
        <authorList>
            <person name="Li F."/>
        </authorList>
    </citation>
    <scope>NUCLEOTIDE SEQUENCE [LARGE SCALE GENOMIC DNA]</scope>
    <source>
        <strain evidence="2 3">4Q3S-7</strain>
    </source>
</reference>
<dbReference type="EMBL" id="RDBE01000001">
    <property type="protein sequence ID" value="RLV50919.1"/>
    <property type="molecule type" value="Genomic_DNA"/>
</dbReference>
<accession>A0A3L8P8A5</accession>
<evidence type="ECO:0000313" key="3">
    <source>
        <dbReference type="Proteomes" id="UP000281708"/>
    </source>
</evidence>
<comment type="caution">
    <text evidence="2">The sequence shown here is derived from an EMBL/GenBank/DDBJ whole genome shotgun (WGS) entry which is preliminary data.</text>
</comment>
<feature type="compositionally biased region" description="Basic residues" evidence="1">
    <location>
        <begin position="74"/>
        <end position="83"/>
    </location>
</feature>
<dbReference type="Proteomes" id="UP000281708">
    <property type="component" value="Unassembled WGS sequence"/>
</dbReference>
<name>A0A3L8P8A5_9ACTN</name>
<sequence>MPRIAFLVSSAREIELADGQQHPTRQEVLADRRRGEGGEVAGYVGPAAILDSRFAESPLILGRCRRASPTAPRGRGRLRHVTGHGRDGTLTPARRRSSQGTARVGSGRIHLPGRKDRCSNDTNTRQEART</sequence>
<feature type="region of interest" description="Disordered" evidence="1">
    <location>
        <begin position="66"/>
        <end position="130"/>
    </location>
</feature>
<evidence type="ECO:0000313" key="2">
    <source>
        <dbReference type="EMBL" id="RLV50919.1"/>
    </source>
</evidence>
<protein>
    <submittedName>
        <fullName evidence="2">Uncharacterized protein</fullName>
    </submittedName>
</protein>
<gene>
    <name evidence="2" type="ORF">D9V37_03000</name>
</gene>
<evidence type="ECO:0000256" key="1">
    <source>
        <dbReference type="SAM" id="MobiDB-lite"/>
    </source>
</evidence>
<dbReference type="AlphaFoldDB" id="A0A3L8P8A5"/>
<feature type="compositionally biased region" description="Basic and acidic residues" evidence="1">
    <location>
        <begin position="113"/>
        <end position="130"/>
    </location>
</feature>
<keyword evidence="3" id="KW-1185">Reference proteome</keyword>